<gene>
    <name evidence="1" type="ORF">L6452_01104</name>
</gene>
<evidence type="ECO:0000313" key="2">
    <source>
        <dbReference type="Proteomes" id="UP001055879"/>
    </source>
</evidence>
<proteinExistence type="predicted"/>
<comment type="caution">
    <text evidence="1">The sequence shown here is derived from an EMBL/GenBank/DDBJ whole genome shotgun (WGS) entry which is preliminary data.</text>
</comment>
<name>A0ACB9FG69_ARCLA</name>
<reference evidence="2" key="1">
    <citation type="journal article" date="2022" name="Mol. Ecol. Resour.">
        <title>The genomes of chicory, endive, great burdock and yacon provide insights into Asteraceae palaeo-polyploidization history and plant inulin production.</title>
        <authorList>
            <person name="Fan W."/>
            <person name="Wang S."/>
            <person name="Wang H."/>
            <person name="Wang A."/>
            <person name="Jiang F."/>
            <person name="Liu H."/>
            <person name="Zhao H."/>
            <person name="Xu D."/>
            <person name="Zhang Y."/>
        </authorList>
    </citation>
    <scope>NUCLEOTIDE SEQUENCE [LARGE SCALE GENOMIC DNA]</scope>
    <source>
        <strain evidence="2">cv. Niubang</strain>
    </source>
</reference>
<keyword evidence="2" id="KW-1185">Reference proteome</keyword>
<sequence length="115" mass="13702">MEADLWNLIDAKANQSNDFLSCLFAIIDDCSTLNLNKFLLMLWSIWNRRNDALWNNTLKLTTHVKRKAMEVLNDWQLATELRMQHEHGQRADRCLLWHKPPNDFMKCKHQCCRDS</sequence>
<accession>A0ACB9FG69</accession>
<evidence type="ECO:0000313" key="1">
    <source>
        <dbReference type="EMBL" id="KAI3769986.1"/>
    </source>
</evidence>
<dbReference type="Proteomes" id="UP001055879">
    <property type="component" value="Linkage Group LG01"/>
</dbReference>
<organism evidence="1 2">
    <name type="scientific">Arctium lappa</name>
    <name type="common">Greater burdock</name>
    <name type="synonym">Lappa major</name>
    <dbReference type="NCBI Taxonomy" id="4217"/>
    <lineage>
        <taxon>Eukaryota</taxon>
        <taxon>Viridiplantae</taxon>
        <taxon>Streptophyta</taxon>
        <taxon>Embryophyta</taxon>
        <taxon>Tracheophyta</taxon>
        <taxon>Spermatophyta</taxon>
        <taxon>Magnoliopsida</taxon>
        <taxon>eudicotyledons</taxon>
        <taxon>Gunneridae</taxon>
        <taxon>Pentapetalae</taxon>
        <taxon>asterids</taxon>
        <taxon>campanulids</taxon>
        <taxon>Asterales</taxon>
        <taxon>Asteraceae</taxon>
        <taxon>Carduoideae</taxon>
        <taxon>Cardueae</taxon>
        <taxon>Arctiinae</taxon>
        <taxon>Arctium</taxon>
    </lineage>
</organism>
<protein>
    <submittedName>
        <fullName evidence="1">Uncharacterized protein</fullName>
    </submittedName>
</protein>
<reference evidence="1 2" key="2">
    <citation type="journal article" date="2022" name="Mol. Ecol. Resour.">
        <title>The genomes of chicory, endive, great burdock and yacon provide insights into Asteraceae paleo-polyploidization history and plant inulin production.</title>
        <authorList>
            <person name="Fan W."/>
            <person name="Wang S."/>
            <person name="Wang H."/>
            <person name="Wang A."/>
            <person name="Jiang F."/>
            <person name="Liu H."/>
            <person name="Zhao H."/>
            <person name="Xu D."/>
            <person name="Zhang Y."/>
        </authorList>
    </citation>
    <scope>NUCLEOTIDE SEQUENCE [LARGE SCALE GENOMIC DNA]</scope>
    <source>
        <strain evidence="2">cv. Niubang</strain>
    </source>
</reference>
<dbReference type="EMBL" id="CM042047">
    <property type="protein sequence ID" value="KAI3769986.1"/>
    <property type="molecule type" value="Genomic_DNA"/>
</dbReference>